<feature type="domain" description="Condensation" evidence="2">
    <location>
        <begin position="195"/>
        <end position="337"/>
    </location>
</feature>
<evidence type="ECO:0000313" key="3">
    <source>
        <dbReference type="EMBL" id="MFC5227926.1"/>
    </source>
</evidence>
<feature type="region of interest" description="Disordered" evidence="1">
    <location>
        <begin position="380"/>
        <end position="402"/>
    </location>
</feature>
<feature type="compositionally biased region" description="Low complexity" evidence="1">
    <location>
        <begin position="66"/>
        <end position="79"/>
    </location>
</feature>
<gene>
    <name evidence="3" type="ORF">ACFPN6_25800</name>
</gene>
<dbReference type="Gene3D" id="3.30.559.30">
    <property type="entry name" value="Nonribosomal peptide synthetase, condensation domain"/>
    <property type="match status" value="1"/>
</dbReference>
<dbReference type="EMBL" id="JBHSKL010000036">
    <property type="protein sequence ID" value="MFC5227926.1"/>
    <property type="molecule type" value="Genomic_DNA"/>
</dbReference>
<dbReference type="RefSeq" id="WP_381573251.1">
    <property type="nucleotide sequence ID" value="NZ_JBHSKL010000036.1"/>
</dbReference>
<sequence length="438" mass="47742">MRRWSPRLPISSPSDATAWSTATSPTWASTSCRPRVRSAAPAPPSTSNRPPGTCARHPPSRSWWSARPADTAARPAPTAGERPAELPLSHARQRLWVIQRIECTSAAYHFPLVMRLRGTLDREAWRAALADVADRHEPLRTLFAERDGRVSQRVLPADEAHPVVEHLRATEDEVPGIVDTAVRRPFALGGDPASTELLERIRGTGLAAFFHADVPFEPVVERINPTRSLARNPLLQVMVGHHARTGGAPQPPGLRAEFLPFRTDSAKFALVFGFTGYRRTDGDAGALRCRLECATELFDHETTERIGERLRRLVAALAAAPERPVSQAGILSADERRLVLGRFNATARDAEGASLPALFARRLAQRPDAVAVVEPAPLRPRTCRASGPSRNSRPLRVCSGDHSGDGTVDFEGAYGHGNGERAAGRGSLCRCQNTRPHL</sequence>
<comment type="caution">
    <text evidence="3">The sequence shown here is derived from an EMBL/GenBank/DDBJ whole genome shotgun (WGS) entry which is preliminary data.</text>
</comment>
<dbReference type="Pfam" id="PF00668">
    <property type="entry name" value="Condensation"/>
    <property type="match status" value="2"/>
</dbReference>
<dbReference type="InterPro" id="IPR023213">
    <property type="entry name" value="CAT-like_dom_sf"/>
</dbReference>
<feature type="compositionally biased region" description="Low complexity" evidence="1">
    <location>
        <begin position="11"/>
        <end position="51"/>
    </location>
</feature>
<evidence type="ECO:0000256" key="1">
    <source>
        <dbReference type="SAM" id="MobiDB-lite"/>
    </source>
</evidence>
<reference evidence="4" key="1">
    <citation type="journal article" date="2019" name="Int. J. Syst. Evol. Microbiol.">
        <title>The Global Catalogue of Microorganisms (GCM) 10K type strain sequencing project: providing services to taxonomists for standard genome sequencing and annotation.</title>
        <authorList>
            <consortium name="The Broad Institute Genomics Platform"/>
            <consortium name="The Broad Institute Genome Sequencing Center for Infectious Disease"/>
            <person name="Wu L."/>
            <person name="Ma J."/>
        </authorList>
    </citation>
    <scope>NUCLEOTIDE SEQUENCE [LARGE SCALE GENOMIC DNA]</scope>
    <source>
        <strain evidence="4">CCM 8479</strain>
    </source>
</reference>
<name>A0ABW0DFV1_STRFI</name>
<dbReference type="PROSITE" id="PS51257">
    <property type="entry name" value="PROKAR_LIPOPROTEIN"/>
    <property type="match status" value="1"/>
</dbReference>
<dbReference type="Proteomes" id="UP001596156">
    <property type="component" value="Unassembled WGS sequence"/>
</dbReference>
<dbReference type="SUPFAM" id="SSF52777">
    <property type="entry name" value="CoA-dependent acyltransferases"/>
    <property type="match status" value="2"/>
</dbReference>
<evidence type="ECO:0000313" key="4">
    <source>
        <dbReference type="Proteomes" id="UP001596156"/>
    </source>
</evidence>
<proteinExistence type="predicted"/>
<dbReference type="PANTHER" id="PTHR45398:SF1">
    <property type="entry name" value="ENZYME, PUTATIVE (JCVI)-RELATED"/>
    <property type="match status" value="1"/>
</dbReference>
<dbReference type="PANTHER" id="PTHR45398">
    <property type="match status" value="1"/>
</dbReference>
<protein>
    <submittedName>
        <fullName evidence="3">Condensation domain-containing protein</fullName>
    </submittedName>
</protein>
<dbReference type="InterPro" id="IPR001242">
    <property type="entry name" value="Condensation_dom"/>
</dbReference>
<keyword evidence="4" id="KW-1185">Reference proteome</keyword>
<feature type="domain" description="Condensation" evidence="2">
    <location>
        <begin position="85"/>
        <end position="188"/>
    </location>
</feature>
<organism evidence="3 4">
    <name type="scientific">Streptomyces fimbriatus</name>
    <dbReference type="NCBI Taxonomy" id="68197"/>
    <lineage>
        <taxon>Bacteria</taxon>
        <taxon>Bacillati</taxon>
        <taxon>Actinomycetota</taxon>
        <taxon>Actinomycetes</taxon>
        <taxon>Kitasatosporales</taxon>
        <taxon>Streptomycetaceae</taxon>
        <taxon>Streptomyces</taxon>
    </lineage>
</organism>
<accession>A0ABW0DFV1</accession>
<feature type="region of interest" description="Disordered" evidence="1">
    <location>
        <begin position="1"/>
        <end position="86"/>
    </location>
</feature>
<dbReference type="Gene3D" id="3.30.559.10">
    <property type="entry name" value="Chloramphenicol acetyltransferase-like domain"/>
    <property type="match status" value="2"/>
</dbReference>
<evidence type="ECO:0000259" key="2">
    <source>
        <dbReference type="Pfam" id="PF00668"/>
    </source>
</evidence>